<accession>A0A2K9AYW3</accession>
<keyword evidence="1" id="KW-0472">Membrane</keyword>
<dbReference type="KEGG" id="kpd:CW740_07320"/>
<dbReference type="RefSeq" id="WP_106646901.1">
    <property type="nucleotide sequence ID" value="NZ_BMGO01000001.1"/>
</dbReference>
<dbReference type="Proteomes" id="UP000232693">
    <property type="component" value="Chromosome"/>
</dbReference>
<evidence type="ECO:0000313" key="3">
    <source>
        <dbReference type="Proteomes" id="UP000232693"/>
    </source>
</evidence>
<keyword evidence="1" id="KW-0812">Transmembrane</keyword>
<protein>
    <recommendedName>
        <fullName evidence="4">DUF378 domain-containing protein</fullName>
    </recommendedName>
</protein>
<evidence type="ECO:0008006" key="4">
    <source>
        <dbReference type="Google" id="ProtNLM"/>
    </source>
</evidence>
<dbReference type="EMBL" id="CP025120">
    <property type="protein sequence ID" value="AUD79069.1"/>
    <property type="molecule type" value="Genomic_DNA"/>
</dbReference>
<gene>
    <name evidence="2" type="ORF">CW740_07320</name>
</gene>
<feature type="transmembrane region" description="Helical" evidence="1">
    <location>
        <begin position="37"/>
        <end position="57"/>
    </location>
</feature>
<keyword evidence="3" id="KW-1185">Reference proteome</keyword>
<organism evidence="2 3">
    <name type="scientific">Kangiella profundi</name>
    <dbReference type="NCBI Taxonomy" id="1561924"/>
    <lineage>
        <taxon>Bacteria</taxon>
        <taxon>Pseudomonadati</taxon>
        <taxon>Pseudomonadota</taxon>
        <taxon>Gammaproteobacteria</taxon>
        <taxon>Kangiellales</taxon>
        <taxon>Kangiellaceae</taxon>
        <taxon>Kangiella</taxon>
    </lineage>
</organism>
<name>A0A2K9AYW3_9GAMM</name>
<keyword evidence="1" id="KW-1133">Transmembrane helix</keyword>
<proteinExistence type="predicted"/>
<evidence type="ECO:0000313" key="2">
    <source>
        <dbReference type="EMBL" id="AUD79069.1"/>
    </source>
</evidence>
<evidence type="ECO:0000256" key="1">
    <source>
        <dbReference type="SAM" id="Phobius"/>
    </source>
</evidence>
<dbReference type="OrthoDB" id="332088at2"/>
<dbReference type="AlphaFoldDB" id="A0A2K9AYW3"/>
<feature type="transmembrane region" description="Helical" evidence="1">
    <location>
        <begin position="6"/>
        <end position="25"/>
    </location>
</feature>
<sequence>MKNLGSFIAILGLASIALFFFDYELKILGWINNWGDNIAWTIRGGLVVVGAVLFFMAPSDKEPEETA</sequence>
<reference evidence="2 3" key="1">
    <citation type="submission" date="2017-12" db="EMBL/GenBank/DDBJ databases">
        <title>Kangiella profundi FT102 completed genome.</title>
        <authorList>
            <person name="Xu J."/>
            <person name="Wang J."/>
            <person name="Lu Y."/>
        </authorList>
    </citation>
    <scope>NUCLEOTIDE SEQUENCE [LARGE SCALE GENOMIC DNA]</scope>
    <source>
        <strain evidence="2 3">FT102</strain>
    </source>
</reference>